<reference evidence="4" key="1">
    <citation type="submission" date="2017-02" db="EMBL/GenBank/DDBJ databases">
        <authorList>
            <person name="Varghese N."/>
            <person name="Submissions S."/>
        </authorList>
    </citation>
    <scope>NUCLEOTIDE SEQUENCE [LARGE SCALE GENOMIC DNA]</scope>
    <source>
        <strain evidence="4">DSM 22720</strain>
    </source>
</reference>
<accession>A0A1T4U7W1</accession>
<evidence type="ECO:0000259" key="2">
    <source>
        <dbReference type="Pfam" id="PF00534"/>
    </source>
</evidence>
<dbReference type="PANTHER" id="PTHR46401:SF2">
    <property type="entry name" value="GLYCOSYLTRANSFERASE WBBK-RELATED"/>
    <property type="match status" value="1"/>
</dbReference>
<dbReference type="Pfam" id="PF00534">
    <property type="entry name" value="Glycos_transf_1"/>
    <property type="match status" value="1"/>
</dbReference>
<sequence>MTIKVTHVNSGDLIGRRFNGYDLKPYLDQLGVETKQLVYWNKQSEADFVSKAFDYPGSRHITRGLNIVENRLSLHAKLHPHSWTLPYHKEIKSADIVHMHIIHDGYFSLDALPYLSKRKPVVWTWHDPWPMTGHCIYPMTCEKWKKECGECPSLDTPFAMRKDRTNQQYLWKNRTYSKTKAEIVLASNWMLEMAQNSPFSEYFNFTVIPFGLDLEKYKPRDKKTAREKLGVFSDRTVIFIRASSTPFKGLSEFISSVEKISPDIKLCIISLQETGHFDQFIGKHQIIEFGWSNDEELLLNAYAACDFFAMPSMAEAFGLMAIEAMACARPVLSFDSTSLHNVTFAPDAGISVPIGDTQALAEAINHLSTNKIECEERGKLSRQLAEKHYDIARQAQLSYELYDRVLKKSQVS</sequence>
<keyword evidence="1 3" id="KW-0808">Transferase</keyword>
<dbReference type="Proteomes" id="UP000190162">
    <property type="component" value="Unassembled WGS sequence"/>
</dbReference>
<dbReference type="GO" id="GO:0016757">
    <property type="term" value="F:glycosyltransferase activity"/>
    <property type="evidence" value="ECO:0007669"/>
    <property type="project" value="InterPro"/>
</dbReference>
<keyword evidence="4" id="KW-1185">Reference proteome</keyword>
<name>A0A1T4U7W1_9GAMM</name>
<dbReference type="Gene3D" id="3.40.50.2000">
    <property type="entry name" value="Glycogen Phosphorylase B"/>
    <property type="match status" value="2"/>
</dbReference>
<dbReference type="AlphaFoldDB" id="A0A1T4U7W1"/>
<proteinExistence type="predicted"/>
<dbReference type="CDD" id="cd03825">
    <property type="entry name" value="GT4_WcaC-like"/>
    <property type="match status" value="1"/>
</dbReference>
<dbReference type="PANTHER" id="PTHR46401">
    <property type="entry name" value="GLYCOSYLTRANSFERASE WBBK-RELATED"/>
    <property type="match status" value="1"/>
</dbReference>
<feature type="domain" description="Glycosyl transferase family 1" evidence="2">
    <location>
        <begin position="221"/>
        <end position="379"/>
    </location>
</feature>
<evidence type="ECO:0000313" key="3">
    <source>
        <dbReference type="EMBL" id="SKA48757.1"/>
    </source>
</evidence>
<protein>
    <submittedName>
        <fullName evidence="3">Glycosyltransferase involved in cell wall bisynthesis</fullName>
    </submittedName>
</protein>
<evidence type="ECO:0000313" key="4">
    <source>
        <dbReference type="Proteomes" id="UP000190162"/>
    </source>
</evidence>
<dbReference type="OrthoDB" id="4611853at2"/>
<dbReference type="SUPFAM" id="SSF53756">
    <property type="entry name" value="UDP-Glycosyltransferase/glycogen phosphorylase"/>
    <property type="match status" value="1"/>
</dbReference>
<dbReference type="EMBL" id="FUXU01000007">
    <property type="protein sequence ID" value="SKA48757.1"/>
    <property type="molecule type" value="Genomic_DNA"/>
</dbReference>
<dbReference type="RefSeq" id="WP_078751441.1">
    <property type="nucleotide sequence ID" value="NZ_FUXU01000007.1"/>
</dbReference>
<dbReference type="GO" id="GO:0009103">
    <property type="term" value="P:lipopolysaccharide biosynthetic process"/>
    <property type="evidence" value="ECO:0007669"/>
    <property type="project" value="TreeGrafter"/>
</dbReference>
<evidence type="ECO:0000256" key="1">
    <source>
        <dbReference type="ARBA" id="ARBA00022679"/>
    </source>
</evidence>
<gene>
    <name evidence="3" type="ORF">SAMN02745132_00979</name>
</gene>
<dbReference type="InterPro" id="IPR001296">
    <property type="entry name" value="Glyco_trans_1"/>
</dbReference>
<organism evidence="3 4">
    <name type="scientific">Enterovibrio nigricans DSM 22720</name>
    <dbReference type="NCBI Taxonomy" id="1121868"/>
    <lineage>
        <taxon>Bacteria</taxon>
        <taxon>Pseudomonadati</taxon>
        <taxon>Pseudomonadota</taxon>
        <taxon>Gammaproteobacteria</taxon>
        <taxon>Vibrionales</taxon>
        <taxon>Vibrionaceae</taxon>
        <taxon>Enterovibrio</taxon>
    </lineage>
</organism>